<feature type="transmembrane region" description="Helical" evidence="14">
    <location>
        <begin position="39"/>
        <end position="61"/>
    </location>
</feature>
<protein>
    <recommendedName>
        <fullName evidence="4">histidine kinase</fullName>
        <ecNumber evidence="4">2.7.13.3</ecNumber>
    </recommendedName>
</protein>
<dbReference type="RefSeq" id="WP_136929015.1">
    <property type="nucleotide sequence ID" value="NZ_SSMQ01000009.1"/>
</dbReference>
<evidence type="ECO:0000313" key="17">
    <source>
        <dbReference type="Proteomes" id="UP000309215"/>
    </source>
</evidence>
<dbReference type="PROSITE" id="PS50283">
    <property type="entry name" value="NA_SOLUT_SYMP_3"/>
    <property type="match status" value="1"/>
</dbReference>
<keyword evidence="12" id="KW-0902">Two-component regulatory system</keyword>
<organism evidence="16 17">
    <name type="scientific">Polyangium fumosum</name>
    <dbReference type="NCBI Taxonomy" id="889272"/>
    <lineage>
        <taxon>Bacteria</taxon>
        <taxon>Pseudomonadati</taxon>
        <taxon>Myxococcota</taxon>
        <taxon>Polyangia</taxon>
        <taxon>Polyangiales</taxon>
        <taxon>Polyangiaceae</taxon>
        <taxon>Polyangium</taxon>
    </lineage>
</organism>
<dbReference type="Pfam" id="PF02518">
    <property type="entry name" value="HATPase_c"/>
    <property type="match status" value="1"/>
</dbReference>
<accession>A0A4U1JF39</accession>
<dbReference type="Gene3D" id="3.30.565.10">
    <property type="entry name" value="Histidine kinase-like ATPase, C-terminal domain"/>
    <property type="match status" value="1"/>
</dbReference>
<feature type="transmembrane region" description="Helical" evidence="14">
    <location>
        <begin position="323"/>
        <end position="349"/>
    </location>
</feature>
<dbReference type="EMBL" id="SSMQ01000009">
    <property type="protein sequence ID" value="TKD09792.1"/>
    <property type="molecule type" value="Genomic_DNA"/>
</dbReference>
<comment type="caution">
    <text evidence="16">The sequence shown here is derived from an EMBL/GenBank/DDBJ whole genome shotgun (WGS) entry which is preliminary data.</text>
</comment>
<dbReference type="InterPro" id="IPR004358">
    <property type="entry name" value="Sig_transdc_His_kin-like_C"/>
</dbReference>
<keyword evidence="8" id="KW-0547">Nucleotide-binding</keyword>
<dbReference type="OrthoDB" id="567977at2"/>
<proteinExistence type="inferred from homology"/>
<keyword evidence="7 14" id="KW-0812">Transmembrane</keyword>
<evidence type="ECO:0000256" key="13">
    <source>
        <dbReference type="ARBA" id="ARBA00023136"/>
    </source>
</evidence>
<feature type="transmembrane region" description="Helical" evidence="14">
    <location>
        <begin position="237"/>
        <end position="254"/>
    </location>
</feature>
<keyword evidence="5" id="KW-0597">Phosphoprotein</keyword>
<dbReference type="InterPro" id="IPR005467">
    <property type="entry name" value="His_kinase_dom"/>
</dbReference>
<dbReference type="SUPFAM" id="SSF47384">
    <property type="entry name" value="Homodimeric domain of signal transducing histidine kinase"/>
    <property type="match status" value="1"/>
</dbReference>
<evidence type="ECO:0000256" key="12">
    <source>
        <dbReference type="ARBA" id="ARBA00023012"/>
    </source>
</evidence>
<evidence type="ECO:0000256" key="10">
    <source>
        <dbReference type="ARBA" id="ARBA00022840"/>
    </source>
</evidence>
<feature type="domain" description="Histidine kinase" evidence="15">
    <location>
        <begin position="765"/>
        <end position="980"/>
    </location>
</feature>
<dbReference type="GO" id="GO:0022857">
    <property type="term" value="F:transmembrane transporter activity"/>
    <property type="evidence" value="ECO:0007669"/>
    <property type="project" value="InterPro"/>
</dbReference>
<dbReference type="SUPFAM" id="SSF55874">
    <property type="entry name" value="ATPase domain of HSP90 chaperone/DNA topoisomerase II/histidine kinase"/>
    <property type="match status" value="1"/>
</dbReference>
<evidence type="ECO:0000259" key="15">
    <source>
        <dbReference type="PROSITE" id="PS50109"/>
    </source>
</evidence>
<keyword evidence="10" id="KW-0067">ATP-binding</keyword>
<feature type="transmembrane region" description="Helical" evidence="14">
    <location>
        <begin position="115"/>
        <end position="132"/>
    </location>
</feature>
<dbReference type="AlphaFoldDB" id="A0A4U1JF39"/>
<feature type="transmembrane region" description="Helical" evidence="14">
    <location>
        <begin position="183"/>
        <end position="207"/>
    </location>
</feature>
<dbReference type="Gene3D" id="1.10.287.130">
    <property type="match status" value="1"/>
</dbReference>
<dbReference type="Gene3D" id="1.20.1730.10">
    <property type="entry name" value="Sodium/glucose cotransporter"/>
    <property type="match status" value="1"/>
</dbReference>
<dbReference type="InterPro" id="IPR003661">
    <property type="entry name" value="HisK_dim/P_dom"/>
</dbReference>
<comment type="subcellular location">
    <subcellularLocation>
        <location evidence="2">Membrane</location>
        <topology evidence="2">Multi-pass membrane protein</topology>
    </subcellularLocation>
</comment>
<feature type="transmembrane region" description="Helical" evidence="14">
    <location>
        <begin position="152"/>
        <end position="171"/>
    </location>
</feature>
<gene>
    <name evidence="16" type="ORF">E8A74_11580</name>
</gene>
<dbReference type="PROSITE" id="PS50109">
    <property type="entry name" value="HIS_KIN"/>
    <property type="match status" value="1"/>
</dbReference>
<evidence type="ECO:0000256" key="8">
    <source>
        <dbReference type="ARBA" id="ARBA00022741"/>
    </source>
</evidence>
<dbReference type="PRINTS" id="PR00344">
    <property type="entry name" value="BCTRLSENSOR"/>
</dbReference>
<evidence type="ECO:0000256" key="6">
    <source>
        <dbReference type="ARBA" id="ARBA00022679"/>
    </source>
</evidence>
<comment type="catalytic activity">
    <reaction evidence="1">
        <text>ATP + protein L-histidine = ADP + protein N-phospho-L-histidine.</text>
        <dbReference type="EC" id="2.7.13.3"/>
    </reaction>
</comment>
<evidence type="ECO:0000256" key="5">
    <source>
        <dbReference type="ARBA" id="ARBA00022553"/>
    </source>
</evidence>
<evidence type="ECO:0000256" key="9">
    <source>
        <dbReference type="ARBA" id="ARBA00022777"/>
    </source>
</evidence>
<feature type="transmembrane region" description="Helical" evidence="14">
    <location>
        <begin position="6"/>
        <end position="27"/>
    </location>
</feature>
<evidence type="ECO:0000256" key="2">
    <source>
        <dbReference type="ARBA" id="ARBA00004141"/>
    </source>
</evidence>
<evidence type="ECO:0000256" key="7">
    <source>
        <dbReference type="ARBA" id="ARBA00022692"/>
    </source>
</evidence>
<comment type="similarity">
    <text evidence="3">Belongs to the sodium:solute symporter (SSF) (TC 2.A.21) family.</text>
</comment>
<dbReference type="Pfam" id="PF00512">
    <property type="entry name" value="HisKA"/>
    <property type="match status" value="1"/>
</dbReference>
<dbReference type="SMART" id="SM00388">
    <property type="entry name" value="HisKA"/>
    <property type="match status" value="1"/>
</dbReference>
<evidence type="ECO:0000256" key="11">
    <source>
        <dbReference type="ARBA" id="ARBA00022989"/>
    </source>
</evidence>
<dbReference type="GO" id="GO:0005524">
    <property type="term" value="F:ATP binding"/>
    <property type="evidence" value="ECO:0007669"/>
    <property type="project" value="UniProtKB-KW"/>
</dbReference>
<evidence type="ECO:0000256" key="1">
    <source>
        <dbReference type="ARBA" id="ARBA00000085"/>
    </source>
</evidence>
<dbReference type="GO" id="GO:0000155">
    <property type="term" value="F:phosphorelay sensor kinase activity"/>
    <property type="evidence" value="ECO:0007669"/>
    <property type="project" value="InterPro"/>
</dbReference>
<dbReference type="InterPro" id="IPR038377">
    <property type="entry name" value="Na/Glc_symporter_sf"/>
</dbReference>
<dbReference type="InterPro" id="IPR001734">
    <property type="entry name" value="Na/solute_symporter"/>
</dbReference>
<dbReference type="SUPFAM" id="SSF55785">
    <property type="entry name" value="PYP-like sensor domain (PAS domain)"/>
    <property type="match status" value="1"/>
</dbReference>
<feature type="transmembrane region" description="Helical" evidence="14">
    <location>
        <begin position="67"/>
        <end position="87"/>
    </location>
</feature>
<feature type="transmembrane region" description="Helical" evidence="14">
    <location>
        <begin position="275"/>
        <end position="295"/>
    </location>
</feature>
<feature type="transmembrane region" description="Helical" evidence="14">
    <location>
        <begin position="428"/>
        <end position="449"/>
    </location>
</feature>
<keyword evidence="11 14" id="KW-1133">Transmembrane helix</keyword>
<dbReference type="InterPro" id="IPR003594">
    <property type="entry name" value="HATPase_dom"/>
</dbReference>
<sequence>MTIATSTLSLVALGYLALLFLLAHLAERGTIPRRFTGNPLVYSLSLGVYATSWTYFGGVGFAGSHGLTFLAVCLGPTLACIAAPLVWQPILRLSRDQQLTSLADLFAFRYRGRRVGVFVTLLALVASVPYIAQQIHAVVDSARALAPTASPTALGLGFSALLTTFTVLFGARHLTARERHGGLALAVAFESVVKLVALLAVGAAALFGVHGGIGGLEAYLAAHPEVTERLAAPVREGTGYSSLILLSFGAAFLLPRQYHVAFAEGAEERSLRFAAVAFPVFLLLLNLPVLPILWAGQRLGLDASPDVYVLAVPAALGSTKLPLLAFLGGVSAASAMVIVTTIAVAGMCVNYFVLPVRLDKLGEDPYRRLLWLRRALVAALIFAGYGFYRVQERGGLLVETGLVSFVAFAQFLPGLLGVLFWKRATRAGFLSGLGAGSLVWVAAALLPLLSRTGVLPGDLGARALFGADLGESWTLPTVLSLSVNVALFGGVSLRGGQSPEEAEAARICAREAIVVGPPATPWGSASELEQALARKLGAAVAEAEITRALGELGLSREGLGRADLRRLGDQVERNLSGLFGPILARLLVHPADRGEGDDAAIADQLRFLDERLNRPALGLTGIAAELDLLRRYLRTVLEELPIGVCALGPRRDVILWNRALARTTGLAPEVASGLPLERLPAPFGPILSSFADDTARAEADVALDDGRRRLAVRLHKASLDAESAGETGAPFGLVLLLEDRTERAALEAQLVHRDRLASVGRLAAGVAHEIGNPLTGITCLAQNLAEEPDAAEARARARLILEQAGRIDAIVRSLLGYSHAGTSAVEPGPEGTFARVPLAPVVDQAIALVRLDRTGKRIQMENVCPDDLAVHADRQRLTQILINLLTNACDASQEGGSVFIDAERQDASVVLRVIDAGTGIPEEVKARMFDPFFTTKPRGEGTGLGLAVVESIAREHGGAVWVESEPGVGTTVHVRLPLALAPRLGEDALSAFGGTT</sequence>
<evidence type="ECO:0000256" key="4">
    <source>
        <dbReference type="ARBA" id="ARBA00012438"/>
    </source>
</evidence>
<dbReference type="PANTHER" id="PTHR43065:SF10">
    <property type="entry name" value="PEROXIDE STRESS-ACTIVATED HISTIDINE KINASE MAK3"/>
    <property type="match status" value="1"/>
</dbReference>
<evidence type="ECO:0000256" key="3">
    <source>
        <dbReference type="ARBA" id="ARBA00006434"/>
    </source>
</evidence>
<keyword evidence="13 14" id="KW-0472">Membrane</keyword>
<keyword evidence="6" id="KW-0808">Transferase</keyword>
<dbReference type="InterPro" id="IPR036890">
    <property type="entry name" value="HATPase_C_sf"/>
</dbReference>
<name>A0A4U1JF39_9BACT</name>
<dbReference type="GO" id="GO:0016020">
    <property type="term" value="C:membrane"/>
    <property type="evidence" value="ECO:0007669"/>
    <property type="project" value="UniProtKB-SubCell"/>
</dbReference>
<feature type="transmembrane region" description="Helical" evidence="14">
    <location>
        <begin position="370"/>
        <end position="388"/>
    </location>
</feature>
<feature type="transmembrane region" description="Helical" evidence="14">
    <location>
        <begin position="400"/>
        <end position="421"/>
    </location>
</feature>
<dbReference type="CDD" id="cd00075">
    <property type="entry name" value="HATPase"/>
    <property type="match status" value="1"/>
</dbReference>
<dbReference type="Gene3D" id="3.30.450.20">
    <property type="entry name" value="PAS domain"/>
    <property type="match status" value="1"/>
</dbReference>
<dbReference type="Proteomes" id="UP000309215">
    <property type="component" value="Unassembled WGS sequence"/>
</dbReference>
<keyword evidence="17" id="KW-1185">Reference proteome</keyword>
<evidence type="ECO:0000256" key="14">
    <source>
        <dbReference type="SAM" id="Phobius"/>
    </source>
</evidence>
<dbReference type="InterPro" id="IPR035965">
    <property type="entry name" value="PAS-like_dom_sf"/>
</dbReference>
<dbReference type="InterPro" id="IPR036097">
    <property type="entry name" value="HisK_dim/P_sf"/>
</dbReference>
<keyword evidence="9" id="KW-0418">Kinase</keyword>
<dbReference type="PANTHER" id="PTHR43065">
    <property type="entry name" value="SENSOR HISTIDINE KINASE"/>
    <property type="match status" value="1"/>
</dbReference>
<dbReference type="EC" id="2.7.13.3" evidence="4"/>
<evidence type="ECO:0000313" key="16">
    <source>
        <dbReference type="EMBL" id="TKD09792.1"/>
    </source>
</evidence>
<reference evidence="16 17" key="1">
    <citation type="submission" date="2019-04" db="EMBL/GenBank/DDBJ databases">
        <authorList>
            <person name="Li Y."/>
            <person name="Wang J."/>
        </authorList>
    </citation>
    <scope>NUCLEOTIDE SEQUENCE [LARGE SCALE GENOMIC DNA]</scope>
    <source>
        <strain evidence="16 17">DSM 14668</strain>
    </source>
</reference>
<dbReference type="SMART" id="SM00387">
    <property type="entry name" value="HATPase_c"/>
    <property type="match status" value="1"/>
</dbReference>
<dbReference type="CDD" id="cd00082">
    <property type="entry name" value="HisKA"/>
    <property type="match status" value="1"/>
</dbReference>